<evidence type="ECO:0000313" key="2">
    <source>
        <dbReference type="EMBL" id="SDD12882.1"/>
    </source>
</evidence>
<keyword evidence="1" id="KW-0732">Signal</keyword>
<protein>
    <recommendedName>
        <fullName evidence="4">Outer membrane protein beta-barrel domain-containing protein</fullName>
    </recommendedName>
</protein>
<evidence type="ECO:0000313" key="3">
    <source>
        <dbReference type="Proteomes" id="UP000199455"/>
    </source>
</evidence>
<name>A0A1G6S7I6_9SPHI</name>
<reference evidence="3" key="1">
    <citation type="submission" date="2016-10" db="EMBL/GenBank/DDBJ databases">
        <authorList>
            <person name="Varghese N."/>
            <person name="Submissions S."/>
        </authorList>
    </citation>
    <scope>NUCLEOTIDE SEQUENCE [LARGE SCALE GENOMIC DNA]</scope>
    <source>
        <strain evidence="3">DSM 18609</strain>
    </source>
</reference>
<accession>A0A1G6S7I6</accession>
<keyword evidence="3" id="KW-1185">Reference proteome</keyword>
<dbReference type="STRING" id="390242.SAMN04488024_104182"/>
<dbReference type="RefSeq" id="WP_090768364.1">
    <property type="nucleotide sequence ID" value="NZ_FMZH01000004.1"/>
</dbReference>
<dbReference type="Proteomes" id="UP000199455">
    <property type="component" value="Unassembled WGS sequence"/>
</dbReference>
<organism evidence="2 3">
    <name type="scientific">Pedobacter soli</name>
    <dbReference type="NCBI Taxonomy" id="390242"/>
    <lineage>
        <taxon>Bacteria</taxon>
        <taxon>Pseudomonadati</taxon>
        <taxon>Bacteroidota</taxon>
        <taxon>Sphingobacteriia</taxon>
        <taxon>Sphingobacteriales</taxon>
        <taxon>Sphingobacteriaceae</taxon>
        <taxon>Pedobacter</taxon>
    </lineage>
</organism>
<evidence type="ECO:0000256" key="1">
    <source>
        <dbReference type="SAM" id="SignalP"/>
    </source>
</evidence>
<feature type="chain" id="PRO_5011729492" description="Outer membrane protein beta-barrel domain-containing protein" evidence="1">
    <location>
        <begin position="20"/>
        <end position="281"/>
    </location>
</feature>
<proteinExistence type="predicted"/>
<dbReference type="EMBL" id="FMZH01000004">
    <property type="protein sequence ID" value="SDD12882.1"/>
    <property type="molecule type" value="Genomic_DNA"/>
</dbReference>
<feature type="signal peptide" evidence="1">
    <location>
        <begin position="1"/>
        <end position="19"/>
    </location>
</feature>
<evidence type="ECO:0008006" key="4">
    <source>
        <dbReference type="Google" id="ProtNLM"/>
    </source>
</evidence>
<sequence length="281" mass="31257">MNIRLLIFCLFLLTAKVYAQQDSAKATLTLAALYNSNINYYGQVTAEKYPYALFNATLRFPNGLYFTGGGYKLLSFGSGISETDLGIGFDHDFNEKLTAGLAYTHSFFPSNSPLLQASNSNNINASSAYTWPWFKTGLSIDFAFGKQRDVFLSFENSKEIELGTIFNGKSSISITPAIEITAGTTRFYESYIIEKSKRQNANGHGKSASAPGISNGNTTEIVENTVNQFKLLAYNFKFPLNFSTGNFLAEASYQFSILGNKKEEEVKHQQSFFGLALYYQF</sequence>
<dbReference type="AlphaFoldDB" id="A0A1G6S7I6"/>
<gene>
    <name evidence="2" type="ORF">SAMN04488024_104182</name>
</gene>